<evidence type="ECO:0000313" key="3">
    <source>
        <dbReference type="Proteomes" id="UP001150830"/>
    </source>
</evidence>
<feature type="compositionally biased region" description="Basic residues" evidence="1">
    <location>
        <begin position="61"/>
        <end position="71"/>
    </location>
</feature>
<accession>A0A9X3ISX3</accession>
<protein>
    <submittedName>
        <fullName evidence="2">Uncharacterized protein</fullName>
    </submittedName>
</protein>
<keyword evidence="3" id="KW-1185">Reference proteome</keyword>
<feature type="region of interest" description="Disordered" evidence="1">
    <location>
        <begin position="1"/>
        <end position="71"/>
    </location>
</feature>
<dbReference type="Proteomes" id="UP001150830">
    <property type="component" value="Unassembled WGS sequence"/>
</dbReference>
<dbReference type="RefSeq" id="WP_283173549.1">
    <property type="nucleotide sequence ID" value="NZ_JAPNOA010000026.1"/>
</dbReference>
<feature type="compositionally biased region" description="Basic and acidic residues" evidence="1">
    <location>
        <begin position="48"/>
        <end position="60"/>
    </location>
</feature>
<dbReference type="EMBL" id="JAPNOA010000026">
    <property type="protein sequence ID" value="MCY0965334.1"/>
    <property type="molecule type" value="Genomic_DNA"/>
</dbReference>
<evidence type="ECO:0000256" key="1">
    <source>
        <dbReference type="SAM" id="MobiDB-lite"/>
    </source>
</evidence>
<evidence type="ECO:0000313" key="2">
    <source>
        <dbReference type="EMBL" id="MCY0965334.1"/>
    </source>
</evidence>
<proteinExistence type="predicted"/>
<name>A0A9X3ISX3_9GAMM</name>
<feature type="compositionally biased region" description="Basic and acidic residues" evidence="1">
    <location>
        <begin position="24"/>
        <end position="37"/>
    </location>
</feature>
<sequence length="71" mass="8190">MSSKNNVIDFQRPKDTSSNSSTTEEPKNEGVKQDAGKNVKLSEQLRSTIDDGLKQQMREQMRKKHELKKQK</sequence>
<gene>
    <name evidence="2" type="ORF">OUO13_09060</name>
</gene>
<dbReference type="AlphaFoldDB" id="A0A9X3ISX3"/>
<reference evidence="2" key="1">
    <citation type="submission" date="2022-11" db="EMBL/GenBank/DDBJ databases">
        <title>Parathalassolutuus dongxingensis gen. nov., sp. nov., a novel member of family Oceanospirillaceae isolated from a coastal shrimp pond in Guangxi, China.</title>
        <authorList>
            <person name="Chen H."/>
        </authorList>
    </citation>
    <scope>NUCLEOTIDE SEQUENCE</scope>
    <source>
        <strain evidence="2">G-43</strain>
    </source>
</reference>
<organism evidence="2 3">
    <name type="scientific">Parathalassolituus penaei</name>
    <dbReference type="NCBI Taxonomy" id="2997323"/>
    <lineage>
        <taxon>Bacteria</taxon>
        <taxon>Pseudomonadati</taxon>
        <taxon>Pseudomonadota</taxon>
        <taxon>Gammaproteobacteria</taxon>
        <taxon>Oceanospirillales</taxon>
        <taxon>Oceanospirillaceae</taxon>
        <taxon>Parathalassolituus</taxon>
    </lineage>
</organism>
<comment type="caution">
    <text evidence="2">The sequence shown here is derived from an EMBL/GenBank/DDBJ whole genome shotgun (WGS) entry which is preliminary data.</text>
</comment>